<organism evidence="2">
    <name type="scientific">Thermus caliditerrae</name>
    <dbReference type="NCBI Taxonomy" id="1330700"/>
    <lineage>
        <taxon>Bacteria</taxon>
        <taxon>Thermotogati</taxon>
        <taxon>Deinococcota</taxon>
        <taxon>Deinococci</taxon>
        <taxon>Thermales</taxon>
        <taxon>Thermaceae</taxon>
        <taxon>Thermus</taxon>
    </lineage>
</organism>
<dbReference type="AlphaFoldDB" id="A0A7C5VK98"/>
<gene>
    <name evidence="2" type="ORF">ENM28_06365</name>
</gene>
<dbReference type="EMBL" id="DRXE01000229">
    <property type="protein sequence ID" value="HHM68313.1"/>
    <property type="molecule type" value="Genomic_DNA"/>
</dbReference>
<proteinExistence type="predicted"/>
<evidence type="ECO:0000313" key="2">
    <source>
        <dbReference type="EMBL" id="HHM68313.1"/>
    </source>
</evidence>
<reference evidence="2" key="1">
    <citation type="journal article" date="2020" name="mSystems">
        <title>Genome- and Community-Level Interaction Insights into Carbon Utilization and Element Cycling Functions of Hydrothermarchaeota in Hydrothermal Sediment.</title>
        <authorList>
            <person name="Zhou Z."/>
            <person name="Liu Y."/>
            <person name="Xu W."/>
            <person name="Pan J."/>
            <person name="Luo Z.H."/>
            <person name="Li M."/>
        </authorList>
    </citation>
    <scope>NUCLEOTIDE SEQUENCE [LARGE SCALE GENOMIC DNA]</scope>
    <source>
        <strain evidence="2">SpSt-1071</strain>
    </source>
</reference>
<comment type="caution">
    <text evidence="2">The sequence shown here is derived from an EMBL/GenBank/DDBJ whole genome shotgun (WGS) entry which is preliminary data.</text>
</comment>
<name>A0A7C5VK98_9DEIN</name>
<accession>A0A7C5VK98</accession>
<protein>
    <submittedName>
        <fullName evidence="2">Uncharacterized protein</fullName>
    </submittedName>
</protein>
<evidence type="ECO:0000256" key="1">
    <source>
        <dbReference type="SAM" id="MobiDB-lite"/>
    </source>
</evidence>
<feature type="region of interest" description="Disordered" evidence="1">
    <location>
        <begin position="21"/>
        <end position="40"/>
    </location>
</feature>
<sequence length="40" mass="4489">MGLASLRTKPRLPIRREIYTRPPDLCKASPGSLDNFYPTG</sequence>